<dbReference type="Pfam" id="PF00069">
    <property type="entry name" value="Pkinase"/>
    <property type="match status" value="1"/>
</dbReference>
<comment type="caution">
    <text evidence="8">The sequence shown here is derived from an EMBL/GenBank/DDBJ whole genome shotgun (WGS) entry which is preliminary data.</text>
</comment>
<accession>A0ABV3CH19</accession>
<protein>
    <submittedName>
        <fullName evidence="8">Protein kinase</fullName>
    </submittedName>
</protein>
<keyword evidence="9" id="KW-1185">Reference proteome</keyword>
<reference evidence="8 9" key="1">
    <citation type="submission" date="2024-06" db="EMBL/GenBank/DDBJ databases">
        <title>The Natural Products Discovery Center: Release of the First 8490 Sequenced Strains for Exploring Actinobacteria Biosynthetic Diversity.</title>
        <authorList>
            <person name="Kalkreuter E."/>
            <person name="Kautsar S.A."/>
            <person name="Yang D."/>
            <person name="Bader C.D."/>
            <person name="Teijaro C.N."/>
            <person name="Fluegel L."/>
            <person name="Davis C.M."/>
            <person name="Simpson J.R."/>
            <person name="Lauterbach L."/>
            <person name="Steele A.D."/>
            <person name="Gui C."/>
            <person name="Meng S."/>
            <person name="Li G."/>
            <person name="Viehrig K."/>
            <person name="Ye F."/>
            <person name="Su P."/>
            <person name="Kiefer A.F."/>
            <person name="Nichols A."/>
            <person name="Cepeda A.J."/>
            <person name="Yan W."/>
            <person name="Fan B."/>
            <person name="Jiang Y."/>
            <person name="Adhikari A."/>
            <person name="Zheng C.-J."/>
            <person name="Schuster L."/>
            <person name="Cowan T.M."/>
            <person name="Smanski M.J."/>
            <person name="Chevrette M.G."/>
            <person name="De Carvalho L.P.S."/>
            <person name="Shen B."/>
        </authorList>
    </citation>
    <scope>NUCLEOTIDE SEQUENCE [LARGE SCALE GENOMIC DNA]</scope>
    <source>
        <strain evidence="8 9">NPDC045974</strain>
    </source>
</reference>
<dbReference type="Gene3D" id="2.130.10.10">
    <property type="entry name" value="YVTN repeat-like/Quinoprotein amine dehydrogenase"/>
    <property type="match status" value="1"/>
</dbReference>
<dbReference type="InterPro" id="IPR008271">
    <property type="entry name" value="Ser/Thr_kinase_AS"/>
</dbReference>
<dbReference type="Gene3D" id="3.30.200.20">
    <property type="entry name" value="Phosphorylase Kinase, domain 1"/>
    <property type="match status" value="1"/>
</dbReference>
<evidence type="ECO:0000256" key="4">
    <source>
        <dbReference type="ARBA" id="ARBA00022840"/>
    </source>
</evidence>
<dbReference type="GO" id="GO:0016301">
    <property type="term" value="F:kinase activity"/>
    <property type="evidence" value="ECO:0007669"/>
    <property type="project" value="UniProtKB-KW"/>
</dbReference>
<name>A0ABV3CH19_9ACTN</name>
<dbReference type="PANTHER" id="PTHR43289">
    <property type="entry name" value="MITOGEN-ACTIVATED PROTEIN KINASE KINASE KINASE 20-RELATED"/>
    <property type="match status" value="1"/>
</dbReference>
<dbReference type="InterPro" id="IPR000719">
    <property type="entry name" value="Prot_kinase_dom"/>
</dbReference>
<dbReference type="SMART" id="SM00220">
    <property type="entry name" value="S_TKc"/>
    <property type="match status" value="1"/>
</dbReference>
<evidence type="ECO:0000259" key="7">
    <source>
        <dbReference type="PROSITE" id="PS50011"/>
    </source>
</evidence>
<evidence type="ECO:0000313" key="9">
    <source>
        <dbReference type="Proteomes" id="UP001551329"/>
    </source>
</evidence>
<evidence type="ECO:0000256" key="6">
    <source>
        <dbReference type="SAM" id="MobiDB-lite"/>
    </source>
</evidence>
<dbReference type="Proteomes" id="UP001551329">
    <property type="component" value="Unassembled WGS sequence"/>
</dbReference>
<sequence length="797" mass="82865">MLGGLRDASPRGVGPYRIVARLGSGGMGEVFLAADERRPPQRTFVALKTVHRDLADDEGFRSRFRREIETGRAVSGRYTARLIDGDADGAPPWLATEYVPGPNLEEVVRGGGPLPEPAVRALGRGLVAALRSIHHARVLHRDLKPANVLLTKAGPKVIDFGIARVFGASTMTATGKIVGSPGFMSPEHVAGSEHVVAASDVFCLASLLCYAATGRGPFGDGPLAAVLFRIARAEADLTGLPHGLREVLTPCLAPDASSRPDTAELARLLADEDPADAGGGAAADVPWPAHVTRDIARREVELEELDVRLGDIAAPGLYDLPTVTAPRRADAAARRRRRGPAMAVLASVALLAGVGLGGTYATGRWPWPQSRGGGLATPGPSASPSGAGGSTAPAAAQASYVDELGGPDRGRSFDAAPSLRPAGWRPWTVHLPAGPVACAADHSVMVCRLADGSIQALRLKDGARTWRVRPAKAPEPGATATGPVLAGSVVVTAEEGRLRARATADGTIRWDKPLSGRPLGRLLGVDTTVYVNRAESDGVHSDAYALADGHRRWTRPVSGKTGGQAERQGVLAYAPDQLYVNGEEGLAAWSPATGKTLHEAPSGGTGSGAPDTRYCPDPRLSAGELVCPDPDGRGLHFRAAEGLTTTSSSGRFRLAGDVAVRDAVFGPAVVGSPLVLELPVERRVVRVHDAPYNGLSELTTVTAIPRGDDGLPAPLARPVAIGDRIVYADNATLHVVPPEDEGRPLAAPVPGAPGNRAADTTPARPGPRRAPSLLSVGGIVLLGYFDGTVRAQTLPER</sequence>
<dbReference type="EMBL" id="JBEZAE010000023">
    <property type="protein sequence ID" value="MEU7074084.1"/>
    <property type="molecule type" value="Genomic_DNA"/>
</dbReference>
<feature type="region of interest" description="Disordered" evidence="6">
    <location>
        <begin position="367"/>
        <end position="397"/>
    </location>
</feature>
<dbReference type="InterPro" id="IPR011047">
    <property type="entry name" value="Quinoprotein_ADH-like_sf"/>
</dbReference>
<evidence type="ECO:0000256" key="2">
    <source>
        <dbReference type="ARBA" id="ARBA00022741"/>
    </source>
</evidence>
<keyword evidence="1" id="KW-0808">Transferase</keyword>
<keyword evidence="3 8" id="KW-0418">Kinase</keyword>
<feature type="binding site" evidence="5">
    <location>
        <position position="48"/>
    </location>
    <ligand>
        <name>ATP</name>
        <dbReference type="ChEBI" id="CHEBI:30616"/>
    </ligand>
</feature>
<evidence type="ECO:0000256" key="3">
    <source>
        <dbReference type="ARBA" id="ARBA00022777"/>
    </source>
</evidence>
<gene>
    <name evidence="8" type="ORF">AB0A88_28705</name>
</gene>
<dbReference type="CDD" id="cd14014">
    <property type="entry name" value="STKc_PknB_like"/>
    <property type="match status" value="1"/>
</dbReference>
<dbReference type="InterPro" id="IPR011009">
    <property type="entry name" value="Kinase-like_dom_sf"/>
</dbReference>
<dbReference type="PROSITE" id="PS00107">
    <property type="entry name" value="PROTEIN_KINASE_ATP"/>
    <property type="match status" value="1"/>
</dbReference>
<feature type="compositionally biased region" description="Low complexity" evidence="6">
    <location>
        <begin position="377"/>
        <end position="396"/>
    </location>
</feature>
<feature type="domain" description="Protein kinase" evidence="7">
    <location>
        <begin position="16"/>
        <end position="276"/>
    </location>
</feature>
<dbReference type="InterPro" id="IPR017441">
    <property type="entry name" value="Protein_kinase_ATP_BS"/>
</dbReference>
<dbReference type="InterPro" id="IPR015943">
    <property type="entry name" value="WD40/YVTN_repeat-like_dom_sf"/>
</dbReference>
<evidence type="ECO:0000256" key="1">
    <source>
        <dbReference type="ARBA" id="ARBA00022679"/>
    </source>
</evidence>
<organism evidence="8 9">
    <name type="scientific">Streptomyces narbonensis</name>
    <dbReference type="NCBI Taxonomy" id="67333"/>
    <lineage>
        <taxon>Bacteria</taxon>
        <taxon>Bacillati</taxon>
        <taxon>Actinomycetota</taxon>
        <taxon>Actinomycetes</taxon>
        <taxon>Kitasatosporales</taxon>
        <taxon>Streptomycetaceae</taxon>
        <taxon>Streptomyces</taxon>
    </lineage>
</organism>
<dbReference type="PROSITE" id="PS50011">
    <property type="entry name" value="PROTEIN_KINASE_DOM"/>
    <property type="match status" value="1"/>
</dbReference>
<dbReference type="PROSITE" id="PS00108">
    <property type="entry name" value="PROTEIN_KINASE_ST"/>
    <property type="match status" value="1"/>
</dbReference>
<dbReference type="PANTHER" id="PTHR43289:SF34">
    <property type="entry name" value="SERINE_THREONINE-PROTEIN KINASE YBDM-RELATED"/>
    <property type="match status" value="1"/>
</dbReference>
<dbReference type="SUPFAM" id="SSF50998">
    <property type="entry name" value="Quinoprotein alcohol dehydrogenase-like"/>
    <property type="match status" value="1"/>
</dbReference>
<dbReference type="InterPro" id="IPR002372">
    <property type="entry name" value="PQQ_rpt_dom"/>
</dbReference>
<evidence type="ECO:0000313" key="8">
    <source>
        <dbReference type="EMBL" id="MEU7074084.1"/>
    </source>
</evidence>
<feature type="compositionally biased region" description="Low complexity" evidence="6">
    <location>
        <begin position="756"/>
        <end position="770"/>
    </location>
</feature>
<evidence type="ECO:0000256" key="5">
    <source>
        <dbReference type="PROSITE-ProRule" id="PRU10141"/>
    </source>
</evidence>
<dbReference type="Gene3D" id="1.10.510.10">
    <property type="entry name" value="Transferase(Phosphotransferase) domain 1"/>
    <property type="match status" value="1"/>
</dbReference>
<dbReference type="Pfam" id="PF13360">
    <property type="entry name" value="PQQ_2"/>
    <property type="match status" value="1"/>
</dbReference>
<proteinExistence type="predicted"/>
<keyword evidence="4 5" id="KW-0067">ATP-binding</keyword>
<feature type="region of interest" description="Disordered" evidence="6">
    <location>
        <begin position="737"/>
        <end position="770"/>
    </location>
</feature>
<keyword evidence="2 5" id="KW-0547">Nucleotide-binding</keyword>
<dbReference type="RefSeq" id="WP_358477107.1">
    <property type="nucleotide sequence ID" value="NZ_JBEZAE010000023.1"/>
</dbReference>
<dbReference type="SUPFAM" id="SSF56112">
    <property type="entry name" value="Protein kinase-like (PK-like)"/>
    <property type="match status" value="1"/>
</dbReference>